<gene>
    <name evidence="2" type="ORF">ACFQ27_18785</name>
</gene>
<feature type="non-terminal residue" evidence="2">
    <location>
        <position position="1"/>
    </location>
</feature>
<name>A0ABW3T660_9CAUL</name>
<comment type="caution">
    <text evidence="2">The sequence shown here is derived from an EMBL/GenBank/DDBJ whole genome shotgun (WGS) entry which is preliminary data.</text>
</comment>
<evidence type="ECO:0000313" key="3">
    <source>
        <dbReference type="Proteomes" id="UP001597216"/>
    </source>
</evidence>
<proteinExistence type="predicted"/>
<reference evidence="3" key="1">
    <citation type="journal article" date="2019" name="Int. J. Syst. Evol. Microbiol.">
        <title>The Global Catalogue of Microorganisms (GCM) 10K type strain sequencing project: providing services to taxonomists for standard genome sequencing and annotation.</title>
        <authorList>
            <consortium name="The Broad Institute Genomics Platform"/>
            <consortium name="The Broad Institute Genome Sequencing Center for Infectious Disease"/>
            <person name="Wu L."/>
            <person name="Ma J."/>
        </authorList>
    </citation>
    <scope>NUCLEOTIDE SEQUENCE [LARGE SCALE GENOMIC DNA]</scope>
    <source>
        <strain evidence="3">CCUG 55074</strain>
    </source>
</reference>
<protein>
    <recommendedName>
        <fullName evidence="4">DUF1579 domain-containing protein</fullName>
    </recommendedName>
</protein>
<accession>A0ABW3T660</accession>
<evidence type="ECO:0000313" key="2">
    <source>
        <dbReference type="EMBL" id="MFD1192644.1"/>
    </source>
</evidence>
<dbReference type="Proteomes" id="UP001597216">
    <property type="component" value="Unassembled WGS sequence"/>
</dbReference>
<keyword evidence="3" id="KW-1185">Reference proteome</keyword>
<organism evidence="2 3">
    <name type="scientific">Phenylobacterium conjunctum</name>
    <dbReference type="NCBI Taxonomy" id="1298959"/>
    <lineage>
        <taxon>Bacteria</taxon>
        <taxon>Pseudomonadati</taxon>
        <taxon>Pseudomonadota</taxon>
        <taxon>Alphaproteobacteria</taxon>
        <taxon>Caulobacterales</taxon>
        <taxon>Caulobacteraceae</taxon>
        <taxon>Phenylobacterium</taxon>
    </lineage>
</organism>
<dbReference type="EMBL" id="JBHTLQ010000069">
    <property type="protein sequence ID" value="MFD1192644.1"/>
    <property type="molecule type" value="Genomic_DNA"/>
</dbReference>
<sequence length="175" mass="18653">APQTSPPPAALPAAPQPYAPPTPISYARPPRPAVGDPVHIDELGKTPDSPPTQTDLNYEARIRGSFASAQGMQGPLDGRWVLRGLDGAALYDLQLVDKNNGVLEGAWRDPRRRAAADASGFVDVIERTGGAVTARFQIRANGQQAQLSLSFQGDGAWSGDLTEGGERRAVTMRRE</sequence>
<evidence type="ECO:0008006" key="4">
    <source>
        <dbReference type="Google" id="ProtNLM"/>
    </source>
</evidence>
<feature type="region of interest" description="Disordered" evidence="1">
    <location>
        <begin position="1"/>
        <end position="53"/>
    </location>
</feature>
<evidence type="ECO:0000256" key="1">
    <source>
        <dbReference type="SAM" id="MobiDB-lite"/>
    </source>
</evidence>
<feature type="compositionally biased region" description="Pro residues" evidence="1">
    <location>
        <begin position="1"/>
        <end position="23"/>
    </location>
</feature>